<sequence length="386" mass="44143">MRNKLTIAIFLVLVFGLTAASLLKKPVEFSENENRYLAQMPEFSLDSLFSSDEDKKFTSLYETFITDQFVMRDQWIRLKTYTERATFKQDIKNVFFCSDDYLIENYPAGDFTSQTAANNISVLGQFVEQYQEKLGENGVRVMITPTASQILKDKLPPFASPYDQQAFLDSVRSAVGENVYLDAAATLSGHKNEYIFYRTDHHWTARGAFYAYQLWADSLGLEPWQEKDFNITEVSDSFLGTVYSKVNFPNKADSILCYQPESAKMNYRLTAFNGTSRDSLYVPSALEGKDKYTFYTGQNDPLISIQSSGPEGTVERGRKLLIVKDSYAHSFVPFAANHFEETFMVDLRYYNQPLSQLIEEKGITDILVLYNTENFATDTSIPKMLK</sequence>
<evidence type="ECO:0000313" key="1">
    <source>
        <dbReference type="EMBL" id="RZT00449.1"/>
    </source>
</evidence>
<dbReference type="Pfam" id="PF14286">
    <property type="entry name" value="DHHW"/>
    <property type="match status" value="1"/>
</dbReference>
<gene>
    <name evidence="1" type="ORF">EV209_1760</name>
</gene>
<dbReference type="AlphaFoldDB" id="A0A4Q7PK60"/>
<organism evidence="1 2">
    <name type="scientific">Cuneatibacter caecimuris</name>
    <dbReference type="NCBI Taxonomy" id="1796618"/>
    <lineage>
        <taxon>Bacteria</taxon>
        <taxon>Bacillati</taxon>
        <taxon>Bacillota</taxon>
        <taxon>Clostridia</taxon>
        <taxon>Lachnospirales</taxon>
        <taxon>Lachnospiraceae</taxon>
        <taxon>Cuneatibacter</taxon>
    </lineage>
</organism>
<name>A0A4Q7PK60_9FIRM</name>
<dbReference type="EMBL" id="SGXF01000003">
    <property type="protein sequence ID" value="RZT00449.1"/>
    <property type="molecule type" value="Genomic_DNA"/>
</dbReference>
<accession>A0A4Q7PK60</accession>
<keyword evidence="2" id="KW-1185">Reference proteome</keyword>
<reference evidence="1 2" key="1">
    <citation type="submission" date="2019-02" db="EMBL/GenBank/DDBJ databases">
        <title>Genomic Encyclopedia of Type Strains, Phase IV (KMG-IV): sequencing the most valuable type-strain genomes for metagenomic binning, comparative biology and taxonomic classification.</title>
        <authorList>
            <person name="Goeker M."/>
        </authorList>
    </citation>
    <scope>NUCLEOTIDE SEQUENCE [LARGE SCALE GENOMIC DNA]</scope>
    <source>
        <strain evidence="1 2">DSM 29486</strain>
    </source>
</reference>
<protein>
    <submittedName>
        <fullName evidence="1">DHHW motif protein</fullName>
    </submittedName>
</protein>
<dbReference type="Proteomes" id="UP000292927">
    <property type="component" value="Unassembled WGS sequence"/>
</dbReference>
<comment type="caution">
    <text evidence="1">The sequence shown here is derived from an EMBL/GenBank/DDBJ whole genome shotgun (WGS) entry which is preliminary data.</text>
</comment>
<proteinExistence type="predicted"/>
<dbReference type="RefSeq" id="WP_165388873.1">
    <property type="nucleotide sequence ID" value="NZ_SGXF01000003.1"/>
</dbReference>
<dbReference type="InterPro" id="IPR025945">
    <property type="entry name" value="DHHW"/>
</dbReference>
<evidence type="ECO:0000313" key="2">
    <source>
        <dbReference type="Proteomes" id="UP000292927"/>
    </source>
</evidence>